<keyword evidence="7 8" id="KW-0520">NAD</keyword>
<dbReference type="EMBL" id="JAGGLB010000008">
    <property type="protein sequence ID" value="MBP1991412.1"/>
    <property type="molecule type" value="Genomic_DNA"/>
</dbReference>
<comment type="similarity">
    <text evidence="2 8">Belongs to the nitroreductase family.</text>
</comment>
<keyword evidence="11" id="KW-1185">Reference proteome</keyword>
<evidence type="ECO:0000313" key="10">
    <source>
        <dbReference type="EMBL" id="MBP1991412.1"/>
    </source>
</evidence>
<sequence>MNVKDAILSRRSIGRVKPDAVDPKLIEELLEAAVWAPNHRNTEPWRFIVMTGEGRKVLGRAYGDIAAEEADDKLSEEELQLLYSKQELKALRAPVVIAVAMCHTPGLVVPWIEEIAAVHAAIQNMLLTAHALGLGAIWRTGDPTYHPKMKAAFGFQGEEELAGFIYVGHPEVPAGQGKRSEFQQKTVWLTE</sequence>
<evidence type="ECO:0000256" key="5">
    <source>
        <dbReference type="ARBA" id="ARBA00022857"/>
    </source>
</evidence>
<dbReference type="CDD" id="cd02135">
    <property type="entry name" value="YdjA-like"/>
    <property type="match status" value="1"/>
</dbReference>
<feature type="domain" description="Nitroreductase" evidence="9">
    <location>
        <begin position="7"/>
        <end position="169"/>
    </location>
</feature>
<comment type="caution">
    <text evidence="10">The sequence shown here is derived from an EMBL/GenBank/DDBJ whole genome shotgun (WGS) entry which is preliminary data.</text>
</comment>
<dbReference type="Proteomes" id="UP001519287">
    <property type="component" value="Unassembled WGS sequence"/>
</dbReference>
<dbReference type="InterPro" id="IPR052530">
    <property type="entry name" value="NAD(P)H_nitroreductase"/>
</dbReference>
<accession>A0ABS4IV11</accession>
<evidence type="ECO:0000256" key="3">
    <source>
        <dbReference type="ARBA" id="ARBA00022630"/>
    </source>
</evidence>
<keyword evidence="5 8" id="KW-0521">NADP</keyword>
<evidence type="ECO:0000256" key="6">
    <source>
        <dbReference type="ARBA" id="ARBA00023002"/>
    </source>
</evidence>
<dbReference type="Pfam" id="PF00881">
    <property type="entry name" value="Nitroreductase"/>
    <property type="match status" value="1"/>
</dbReference>
<organism evidence="10 11">
    <name type="scientific">Paenibacillus eucommiae</name>
    <dbReference type="NCBI Taxonomy" id="1355755"/>
    <lineage>
        <taxon>Bacteria</taxon>
        <taxon>Bacillati</taxon>
        <taxon>Bacillota</taxon>
        <taxon>Bacilli</taxon>
        <taxon>Bacillales</taxon>
        <taxon>Paenibacillaceae</taxon>
        <taxon>Paenibacillus</taxon>
    </lineage>
</organism>
<keyword evidence="6 8" id="KW-0560">Oxidoreductase</keyword>
<dbReference type="PIRSF" id="PIRSF000232">
    <property type="entry name" value="YdjA"/>
    <property type="match status" value="1"/>
</dbReference>
<evidence type="ECO:0000259" key="9">
    <source>
        <dbReference type="Pfam" id="PF00881"/>
    </source>
</evidence>
<gene>
    <name evidence="10" type="ORF">J2Z66_003019</name>
</gene>
<dbReference type="RefSeq" id="WP_209972161.1">
    <property type="nucleotide sequence ID" value="NZ_JAGGLB010000008.1"/>
</dbReference>
<evidence type="ECO:0000256" key="2">
    <source>
        <dbReference type="ARBA" id="ARBA00007118"/>
    </source>
</evidence>
<keyword evidence="3 8" id="KW-0285">Flavoprotein</keyword>
<evidence type="ECO:0000256" key="7">
    <source>
        <dbReference type="ARBA" id="ARBA00023027"/>
    </source>
</evidence>
<evidence type="ECO:0000313" key="11">
    <source>
        <dbReference type="Proteomes" id="UP001519287"/>
    </source>
</evidence>
<evidence type="ECO:0000256" key="4">
    <source>
        <dbReference type="ARBA" id="ARBA00022643"/>
    </source>
</evidence>
<evidence type="ECO:0000256" key="1">
    <source>
        <dbReference type="ARBA" id="ARBA00001917"/>
    </source>
</evidence>
<dbReference type="InterPro" id="IPR000415">
    <property type="entry name" value="Nitroreductase-like"/>
</dbReference>
<comment type="cofactor">
    <cofactor evidence="1 8">
        <name>FMN</name>
        <dbReference type="ChEBI" id="CHEBI:58210"/>
    </cofactor>
</comment>
<protein>
    <recommendedName>
        <fullName evidence="8">Putative NAD(P)H nitroreductase</fullName>
        <ecNumber evidence="8">1.-.-.-</ecNumber>
    </recommendedName>
</protein>
<dbReference type="PANTHER" id="PTHR43821">
    <property type="entry name" value="NAD(P)H NITROREDUCTASE YDJA-RELATED"/>
    <property type="match status" value="1"/>
</dbReference>
<name>A0ABS4IV11_9BACL</name>
<dbReference type="SUPFAM" id="SSF55469">
    <property type="entry name" value="FMN-dependent nitroreductase-like"/>
    <property type="match status" value="1"/>
</dbReference>
<dbReference type="EC" id="1.-.-.-" evidence="8"/>
<reference evidence="10 11" key="1">
    <citation type="submission" date="2021-03" db="EMBL/GenBank/DDBJ databases">
        <title>Genomic Encyclopedia of Type Strains, Phase IV (KMG-IV): sequencing the most valuable type-strain genomes for metagenomic binning, comparative biology and taxonomic classification.</title>
        <authorList>
            <person name="Goeker M."/>
        </authorList>
    </citation>
    <scope>NUCLEOTIDE SEQUENCE [LARGE SCALE GENOMIC DNA]</scope>
    <source>
        <strain evidence="10 11">DSM 26048</strain>
    </source>
</reference>
<proteinExistence type="inferred from homology"/>
<dbReference type="Gene3D" id="3.40.109.10">
    <property type="entry name" value="NADH Oxidase"/>
    <property type="match status" value="1"/>
</dbReference>
<dbReference type="InterPro" id="IPR029479">
    <property type="entry name" value="Nitroreductase"/>
</dbReference>
<evidence type="ECO:0000256" key="8">
    <source>
        <dbReference type="PIRNR" id="PIRNR000232"/>
    </source>
</evidence>
<dbReference type="PANTHER" id="PTHR43821:SF1">
    <property type="entry name" value="NAD(P)H NITROREDUCTASE YDJA-RELATED"/>
    <property type="match status" value="1"/>
</dbReference>
<keyword evidence="4 8" id="KW-0288">FMN</keyword>
<dbReference type="InterPro" id="IPR026021">
    <property type="entry name" value="YdjA-like"/>
</dbReference>